<evidence type="ECO:0000256" key="2">
    <source>
        <dbReference type="ARBA" id="ARBA00006493"/>
    </source>
</evidence>
<organism evidence="14 15">
    <name type="scientific">Muraenolepis orangiensis</name>
    <name type="common">Patagonian moray cod</name>
    <dbReference type="NCBI Taxonomy" id="630683"/>
    <lineage>
        <taxon>Eukaryota</taxon>
        <taxon>Metazoa</taxon>
        <taxon>Chordata</taxon>
        <taxon>Craniata</taxon>
        <taxon>Vertebrata</taxon>
        <taxon>Euteleostomi</taxon>
        <taxon>Actinopterygii</taxon>
        <taxon>Neopterygii</taxon>
        <taxon>Teleostei</taxon>
        <taxon>Neoteleostei</taxon>
        <taxon>Acanthomorphata</taxon>
        <taxon>Zeiogadaria</taxon>
        <taxon>Gadariae</taxon>
        <taxon>Gadiformes</taxon>
        <taxon>Muraenolepidoidei</taxon>
        <taxon>Muraenolepididae</taxon>
        <taxon>Muraenolepis</taxon>
    </lineage>
</organism>
<dbReference type="PROSITE" id="PS50929">
    <property type="entry name" value="ABC_TM1F"/>
    <property type="match status" value="1"/>
</dbReference>
<dbReference type="Proteomes" id="UP001148018">
    <property type="component" value="Unassembled WGS sequence"/>
</dbReference>
<protein>
    <submittedName>
        <fullName evidence="14">Uncharacterized protein</fullName>
    </submittedName>
</protein>
<evidence type="ECO:0000256" key="3">
    <source>
        <dbReference type="ARBA" id="ARBA00022448"/>
    </source>
</evidence>
<dbReference type="SUPFAM" id="SSF52540">
    <property type="entry name" value="P-loop containing nucleoside triphosphate hydrolases"/>
    <property type="match status" value="1"/>
</dbReference>
<dbReference type="Gene3D" id="3.40.50.300">
    <property type="entry name" value="P-loop containing nucleotide triphosphate hydrolases"/>
    <property type="match status" value="1"/>
</dbReference>
<keyword evidence="5" id="KW-0547">Nucleotide-binding</keyword>
<comment type="similarity">
    <text evidence="2">Belongs to the ABC transporter superfamily. ABCB family. MHC peptide exporter (TC 3.A.1.209) subfamily.</text>
</comment>
<dbReference type="InterPro" id="IPR003593">
    <property type="entry name" value="AAA+_ATPase"/>
</dbReference>
<dbReference type="FunFam" id="3.40.50.300:FF:000140">
    <property type="entry name" value="Lipid A export ATP-binding/permease protein MsbA"/>
    <property type="match status" value="1"/>
</dbReference>
<evidence type="ECO:0000256" key="4">
    <source>
        <dbReference type="ARBA" id="ARBA00022692"/>
    </source>
</evidence>
<dbReference type="InterPro" id="IPR011527">
    <property type="entry name" value="ABC1_TM_dom"/>
</dbReference>
<feature type="transmembrane region" description="Helical" evidence="11">
    <location>
        <begin position="106"/>
        <end position="135"/>
    </location>
</feature>
<sequence>MVGWGDFRTAVTCTVAAVVGALFWGLRAAAGGAWEKEKKEEKEEKQRSRELLVRVLRLYKPDAVLLLGAFSFLLLSVLCGMFIPFYTGKVIDSLRTGQHEQEFLSAILFISLYSLGSSLGAGCRGGLFLCVIASFTRRVKLRLFGSLANQEIGFFEAVKTGQLTTCLSDDTTLMSRTVALNINVLLRTLILTLGMVVLMLSLSWRLTLMVLLEAPITGVIQQLYQSRHQRLSEELRDSVARANAAANEAVSGAWLVRSFHAERGEARRYGDLLMDTHRLKTSRDTVRALYLLARRFSGVSLQVAVLLCSRQVVQRGHMTTGSLLTFLIYQGEMGDNIRTLISIVGNLLTSVGAAKKVFEYLDRKPQCTMGTLAPDQLSGHVTFDHVTFSYPCQPEKQVLQDFSLDLRPGKVTALVGPSGGGKTTCASLLQTLYQPQRGQILLDGQTLCSYQHHYLHKKVTVVSQEPEILSGSIRDNIAYGLPDCSLDDIQEAARKANAHNFISQLKKGYDTEVGERGGQLSKSEKQRVAIARALVRHPRVLILDEVTSSLDTDSEIKVQQALSSGPAPTLLVIAHSLRTVQNADHIVVIGQGRVQEQGSHQQLMAARGSYYNLWEKHQSSSVAAAGHHGDC</sequence>
<gene>
    <name evidence="14" type="ORF">NHX12_023720</name>
</gene>
<dbReference type="Pfam" id="PF00005">
    <property type="entry name" value="ABC_tran"/>
    <property type="match status" value="1"/>
</dbReference>
<dbReference type="InterPro" id="IPR003439">
    <property type="entry name" value="ABC_transporter-like_ATP-bd"/>
</dbReference>
<dbReference type="InterPro" id="IPR027417">
    <property type="entry name" value="P-loop_NTPase"/>
</dbReference>
<dbReference type="SMART" id="SM00382">
    <property type="entry name" value="AAA"/>
    <property type="match status" value="1"/>
</dbReference>
<dbReference type="GO" id="GO:0012505">
    <property type="term" value="C:endomembrane system"/>
    <property type="evidence" value="ECO:0007669"/>
    <property type="project" value="UniProtKB-SubCell"/>
</dbReference>
<keyword evidence="8" id="KW-1278">Translocase</keyword>
<evidence type="ECO:0000313" key="14">
    <source>
        <dbReference type="EMBL" id="KAJ3609196.1"/>
    </source>
</evidence>
<dbReference type="InterPro" id="IPR036640">
    <property type="entry name" value="ABC1_TM_sf"/>
</dbReference>
<dbReference type="PANTHER" id="PTHR43394:SF14">
    <property type="entry name" value="TRANSPORTER 2, ATP BINDING CASSETTE SUBFAMILY B"/>
    <property type="match status" value="1"/>
</dbReference>
<keyword evidence="9 11" id="KW-1133">Transmembrane helix</keyword>
<keyword evidence="4 11" id="KW-0812">Transmembrane</keyword>
<evidence type="ECO:0000313" key="15">
    <source>
        <dbReference type="Proteomes" id="UP001148018"/>
    </source>
</evidence>
<comment type="subcellular location">
    <subcellularLocation>
        <location evidence="1">Endomembrane system</location>
        <topology evidence="1">Multi-pass membrane protein</topology>
    </subcellularLocation>
</comment>
<dbReference type="InterPro" id="IPR039421">
    <property type="entry name" value="Type_1_exporter"/>
</dbReference>
<feature type="transmembrane region" description="Helical" evidence="11">
    <location>
        <begin position="6"/>
        <end position="26"/>
    </location>
</feature>
<evidence type="ECO:0000259" key="12">
    <source>
        <dbReference type="PROSITE" id="PS50893"/>
    </source>
</evidence>
<feature type="domain" description="ABC transmembrane type-1" evidence="13">
    <location>
        <begin position="67"/>
        <end position="349"/>
    </location>
</feature>
<dbReference type="PROSITE" id="PS50893">
    <property type="entry name" value="ABC_TRANSPORTER_2"/>
    <property type="match status" value="1"/>
</dbReference>
<feature type="transmembrane region" description="Helical" evidence="11">
    <location>
        <begin position="64"/>
        <end position="86"/>
    </location>
</feature>
<evidence type="ECO:0000259" key="13">
    <source>
        <dbReference type="PROSITE" id="PS50929"/>
    </source>
</evidence>
<evidence type="ECO:0000256" key="5">
    <source>
        <dbReference type="ARBA" id="ARBA00022741"/>
    </source>
</evidence>
<comment type="caution">
    <text evidence="14">The sequence shown here is derived from an EMBL/GenBank/DDBJ whole genome shotgun (WGS) entry which is preliminary data.</text>
</comment>
<accession>A0A9Q0ENM8</accession>
<evidence type="ECO:0000256" key="7">
    <source>
        <dbReference type="ARBA" id="ARBA00022856"/>
    </source>
</evidence>
<feature type="transmembrane region" description="Helical" evidence="11">
    <location>
        <begin position="184"/>
        <end position="204"/>
    </location>
</feature>
<evidence type="ECO:0000256" key="10">
    <source>
        <dbReference type="ARBA" id="ARBA00023136"/>
    </source>
</evidence>
<dbReference type="Gene3D" id="1.20.1560.10">
    <property type="entry name" value="ABC transporter type 1, transmembrane domain"/>
    <property type="match status" value="1"/>
</dbReference>
<dbReference type="GO" id="GO:0016887">
    <property type="term" value="F:ATP hydrolysis activity"/>
    <property type="evidence" value="ECO:0007669"/>
    <property type="project" value="InterPro"/>
</dbReference>
<dbReference type="GO" id="GO:0015421">
    <property type="term" value="F:ABC-type oligopeptide transporter activity"/>
    <property type="evidence" value="ECO:0007669"/>
    <property type="project" value="TreeGrafter"/>
</dbReference>
<name>A0A9Q0ENM8_9TELE</name>
<keyword evidence="3" id="KW-0813">Transport</keyword>
<keyword evidence="15" id="KW-1185">Reference proteome</keyword>
<dbReference type="EMBL" id="JANIIK010000039">
    <property type="protein sequence ID" value="KAJ3609196.1"/>
    <property type="molecule type" value="Genomic_DNA"/>
</dbReference>
<evidence type="ECO:0000256" key="11">
    <source>
        <dbReference type="SAM" id="Phobius"/>
    </source>
</evidence>
<evidence type="ECO:0000256" key="8">
    <source>
        <dbReference type="ARBA" id="ARBA00022967"/>
    </source>
</evidence>
<evidence type="ECO:0000256" key="1">
    <source>
        <dbReference type="ARBA" id="ARBA00004127"/>
    </source>
</evidence>
<dbReference type="GO" id="GO:0016020">
    <property type="term" value="C:membrane"/>
    <property type="evidence" value="ECO:0007669"/>
    <property type="project" value="InterPro"/>
</dbReference>
<keyword evidence="10 11" id="KW-0472">Membrane</keyword>
<dbReference type="OrthoDB" id="6500128at2759"/>
<dbReference type="AlphaFoldDB" id="A0A9Q0ENM8"/>
<evidence type="ECO:0000256" key="9">
    <source>
        <dbReference type="ARBA" id="ARBA00022989"/>
    </source>
</evidence>
<keyword evidence="7" id="KW-0571">Peptide transport</keyword>
<keyword evidence="7" id="KW-0653">Protein transport</keyword>
<keyword evidence="6" id="KW-0067">ATP-binding</keyword>
<dbReference type="PANTHER" id="PTHR43394">
    <property type="entry name" value="ATP-DEPENDENT PERMEASE MDL1, MITOCHONDRIAL"/>
    <property type="match status" value="1"/>
</dbReference>
<evidence type="ECO:0000256" key="6">
    <source>
        <dbReference type="ARBA" id="ARBA00022840"/>
    </source>
</evidence>
<dbReference type="Pfam" id="PF00664">
    <property type="entry name" value="ABC_membrane"/>
    <property type="match status" value="1"/>
</dbReference>
<dbReference type="GO" id="GO:0005524">
    <property type="term" value="F:ATP binding"/>
    <property type="evidence" value="ECO:0007669"/>
    <property type="project" value="UniProtKB-KW"/>
</dbReference>
<reference evidence="14" key="1">
    <citation type="submission" date="2022-07" db="EMBL/GenBank/DDBJ databases">
        <title>Chromosome-level genome of Muraenolepis orangiensis.</title>
        <authorList>
            <person name="Kim J."/>
        </authorList>
    </citation>
    <scope>NUCLEOTIDE SEQUENCE</scope>
    <source>
        <strain evidence="14">KU_S4_2022</strain>
        <tissue evidence="14">Muscle</tissue>
    </source>
</reference>
<proteinExistence type="inferred from homology"/>
<feature type="domain" description="ABC transporter" evidence="12">
    <location>
        <begin position="381"/>
        <end position="616"/>
    </location>
</feature>
<dbReference type="SUPFAM" id="SSF90123">
    <property type="entry name" value="ABC transporter transmembrane region"/>
    <property type="match status" value="1"/>
</dbReference>